<keyword evidence="2" id="KW-1185">Reference proteome</keyword>
<dbReference type="Proteomes" id="UP000298138">
    <property type="component" value="Unassembled WGS sequence"/>
</dbReference>
<dbReference type="InParanoid" id="A0A4S2MY77"/>
<evidence type="ECO:0000313" key="2">
    <source>
        <dbReference type="Proteomes" id="UP000298138"/>
    </source>
</evidence>
<dbReference type="AlphaFoldDB" id="A0A4S2MY77"/>
<reference evidence="1 2" key="1">
    <citation type="submission" date="2019-04" db="EMBL/GenBank/DDBJ databases">
        <title>Comparative genomics and transcriptomics to analyze fruiting body development in filamentous ascomycetes.</title>
        <authorList>
            <consortium name="DOE Joint Genome Institute"/>
            <person name="Lutkenhaus R."/>
            <person name="Traeger S."/>
            <person name="Breuer J."/>
            <person name="Kuo A."/>
            <person name="Lipzen A."/>
            <person name="Pangilinan J."/>
            <person name="Dilworth D."/>
            <person name="Sandor L."/>
            <person name="Poggeler S."/>
            <person name="Barry K."/>
            <person name="Grigoriev I.V."/>
            <person name="Nowrousian M."/>
        </authorList>
    </citation>
    <scope>NUCLEOTIDE SEQUENCE [LARGE SCALE GENOMIC DNA]</scope>
    <source>
        <strain evidence="1 2">CBS 389.68</strain>
    </source>
</reference>
<name>A0A4S2MY77_9PEZI</name>
<proteinExistence type="predicted"/>
<gene>
    <name evidence="1" type="ORF">EX30DRAFT_253832</name>
</gene>
<evidence type="ECO:0000313" key="1">
    <source>
        <dbReference type="EMBL" id="TGZ81699.1"/>
    </source>
</evidence>
<accession>A0A4S2MY77</accession>
<protein>
    <submittedName>
        <fullName evidence="1">Uncharacterized protein</fullName>
    </submittedName>
</protein>
<organism evidence="1 2">
    <name type="scientific">Ascodesmis nigricans</name>
    <dbReference type="NCBI Taxonomy" id="341454"/>
    <lineage>
        <taxon>Eukaryota</taxon>
        <taxon>Fungi</taxon>
        <taxon>Dikarya</taxon>
        <taxon>Ascomycota</taxon>
        <taxon>Pezizomycotina</taxon>
        <taxon>Pezizomycetes</taxon>
        <taxon>Pezizales</taxon>
        <taxon>Ascodesmidaceae</taxon>
        <taxon>Ascodesmis</taxon>
    </lineage>
</organism>
<sequence length="81" mass="9177">MIMTQMMGCLLSVIEICVLHCKRSWCTGFGFWLVHISTLLQYYMDPTNFGVFRMSHSFRMTSTPTSSAPLCGLSTSFMPPI</sequence>
<dbReference type="EMBL" id="ML220118">
    <property type="protein sequence ID" value="TGZ81699.1"/>
    <property type="molecule type" value="Genomic_DNA"/>
</dbReference>